<evidence type="ECO:0000313" key="4">
    <source>
        <dbReference type="EMBL" id="TWX62878.1"/>
    </source>
</evidence>
<dbReference type="InterPro" id="IPR011970">
    <property type="entry name" value="MltB_2"/>
</dbReference>
<accession>A0A5C6Q651</accession>
<evidence type="ECO:0000259" key="2">
    <source>
        <dbReference type="Pfam" id="PF01471"/>
    </source>
</evidence>
<dbReference type="PANTHER" id="PTHR30163:SF8">
    <property type="entry name" value="LYTIC MUREIN TRANSGLYCOSYLASE"/>
    <property type="match status" value="1"/>
</dbReference>
<dbReference type="SUPFAM" id="SSF47090">
    <property type="entry name" value="PGBD-like"/>
    <property type="match status" value="1"/>
</dbReference>
<dbReference type="InterPro" id="IPR031304">
    <property type="entry name" value="SLT_2"/>
</dbReference>
<feature type="signal peptide" evidence="1">
    <location>
        <begin position="1"/>
        <end position="25"/>
    </location>
</feature>
<dbReference type="GO" id="GO:0009253">
    <property type="term" value="P:peptidoglycan catabolic process"/>
    <property type="evidence" value="ECO:0007669"/>
    <property type="project" value="TreeGrafter"/>
</dbReference>
<protein>
    <submittedName>
        <fullName evidence="5">Lytic murein transglycosylase</fullName>
    </submittedName>
</protein>
<dbReference type="InterPro" id="IPR036365">
    <property type="entry name" value="PGBD-like_sf"/>
</dbReference>
<dbReference type="AlphaFoldDB" id="A0A5C6Q651"/>
<dbReference type="EMBL" id="VOLQ01000034">
    <property type="protein sequence ID" value="TWX64200.1"/>
    <property type="molecule type" value="Genomic_DNA"/>
</dbReference>
<dbReference type="CDD" id="cd13399">
    <property type="entry name" value="Slt35-like"/>
    <property type="match status" value="1"/>
</dbReference>
<dbReference type="NCBIfam" id="TIGR02283">
    <property type="entry name" value="MltB_2"/>
    <property type="match status" value="1"/>
</dbReference>
<dbReference type="Gene3D" id="1.10.101.10">
    <property type="entry name" value="PGBD-like superfamily/PGBD"/>
    <property type="match status" value="1"/>
</dbReference>
<dbReference type="InterPro" id="IPR043426">
    <property type="entry name" value="MltB-like"/>
</dbReference>
<dbReference type="SUPFAM" id="SSF53955">
    <property type="entry name" value="Lysozyme-like"/>
    <property type="match status" value="1"/>
</dbReference>
<dbReference type="Gene3D" id="1.10.530.10">
    <property type="match status" value="1"/>
</dbReference>
<evidence type="ECO:0000313" key="5">
    <source>
        <dbReference type="EMBL" id="TWX64200.1"/>
    </source>
</evidence>
<sequence length="402" mass="44797">MSSVIKRFSRLFFASLTTLPLVVNATGNNDFTQCIDNLQVKAQSAGYSGYIVNDIIPALAPIKRVIELDQRQPEFSQSFADYLKLRLTDYHIQTGRNKLAEHKELFDKLSKKYGIPAQYLVSFWGLETNFGRNKGKMSVLNSLATLACDERRSQYFTAELFDLFYLLDNKTVTTKQLAGSWAGAMGHMQFMPSALRKYALDGDNDGKVDVWQSEADALTSAANYLNSIGWLEKERWGRQVQLPKNFAFQQVEFDQFYPLATFKALGVTRANGSALSDYKIDAELVLPAGAGGPAFLVYPNFNVIMKWNLSENYALSVGLLANRIQGASGLKVSAQDKEVLYKPAELQALQEKLNNLGFDVGKPDGIWGPKSRKAIRLYQLKHDLIADGFPNSTVLIKAGIQG</sequence>
<dbReference type="InterPro" id="IPR002477">
    <property type="entry name" value="Peptidoglycan-bd-like"/>
</dbReference>
<name>A0A5C6Q651_9GAMM</name>
<gene>
    <name evidence="4" type="ORF">ESZ26_00770</name>
    <name evidence="5" type="ORF">ESZ27_15085</name>
</gene>
<dbReference type="Pfam" id="PF13406">
    <property type="entry name" value="SLT_2"/>
    <property type="match status" value="1"/>
</dbReference>
<feature type="chain" id="PRO_5023097873" evidence="1">
    <location>
        <begin position="26"/>
        <end position="402"/>
    </location>
</feature>
<proteinExistence type="predicted"/>
<dbReference type="Proteomes" id="UP000321525">
    <property type="component" value="Unassembled WGS sequence"/>
</dbReference>
<dbReference type="GO" id="GO:0008933">
    <property type="term" value="F:peptidoglycan lytic transglycosylase activity"/>
    <property type="evidence" value="ECO:0007669"/>
    <property type="project" value="TreeGrafter"/>
</dbReference>
<feature type="domain" description="Peptidoglycan binding-like" evidence="2">
    <location>
        <begin position="344"/>
        <end position="394"/>
    </location>
</feature>
<dbReference type="FunFam" id="1.10.8.350:FF:000001">
    <property type="entry name" value="Lytic murein transglycosylase B"/>
    <property type="match status" value="1"/>
</dbReference>
<keyword evidence="6" id="KW-1185">Reference proteome</keyword>
<dbReference type="OrthoDB" id="9772911at2"/>
<dbReference type="Gene3D" id="1.10.8.350">
    <property type="entry name" value="Bacterial muramidase"/>
    <property type="match status" value="1"/>
</dbReference>
<evidence type="ECO:0000256" key="1">
    <source>
        <dbReference type="SAM" id="SignalP"/>
    </source>
</evidence>
<evidence type="ECO:0000313" key="6">
    <source>
        <dbReference type="Proteomes" id="UP000321525"/>
    </source>
</evidence>
<organism evidence="5 7">
    <name type="scientific">Colwellia hornerae</name>
    <dbReference type="NCBI Taxonomy" id="89402"/>
    <lineage>
        <taxon>Bacteria</taxon>
        <taxon>Pseudomonadati</taxon>
        <taxon>Pseudomonadota</taxon>
        <taxon>Gammaproteobacteria</taxon>
        <taxon>Alteromonadales</taxon>
        <taxon>Colwelliaceae</taxon>
        <taxon>Colwellia</taxon>
    </lineage>
</organism>
<dbReference type="Pfam" id="PF01471">
    <property type="entry name" value="PG_binding_1"/>
    <property type="match status" value="1"/>
</dbReference>
<evidence type="ECO:0000259" key="3">
    <source>
        <dbReference type="Pfam" id="PF13406"/>
    </source>
</evidence>
<dbReference type="InterPro" id="IPR036366">
    <property type="entry name" value="PGBDSf"/>
</dbReference>
<reference evidence="5 7" key="1">
    <citation type="submission" date="2019-07" db="EMBL/GenBank/DDBJ databases">
        <title>Genomes of sea-ice associated Colwellia species.</title>
        <authorList>
            <person name="Bowman J.P."/>
        </authorList>
    </citation>
    <scope>NUCLEOTIDE SEQUENCE [LARGE SCALE GENOMIC DNA]</scope>
    <source>
        <strain evidence="4 6">ACAM 607</strain>
        <strain evidence="5 7">IC036</strain>
    </source>
</reference>
<dbReference type="InterPro" id="IPR023346">
    <property type="entry name" value="Lysozyme-like_dom_sf"/>
</dbReference>
<dbReference type="PANTHER" id="PTHR30163">
    <property type="entry name" value="MEMBRANE-BOUND LYTIC MUREIN TRANSGLYCOSYLASE B"/>
    <property type="match status" value="1"/>
</dbReference>
<dbReference type="Proteomes" id="UP000321917">
    <property type="component" value="Unassembled WGS sequence"/>
</dbReference>
<evidence type="ECO:0000313" key="7">
    <source>
        <dbReference type="Proteomes" id="UP000321917"/>
    </source>
</evidence>
<comment type="caution">
    <text evidence="5">The sequence shown here is derived from an EMBL/GenBank/DDBJ whole genome shotgun (WGS) entry which is preliminary data.</text>
</comment>
<dbReference type="RefSeq" id="WP_146796176.1">
    <property type="nucleotide sequence ID" value="NZ_VOLP01000001.1"/>
</dbReference>
<feature type="domain" description="Transglycosylase SLT" evidence="3">
    <location>
        <begin position="31"/>
        <end position="322"/>
    </location>
</feature>
<keyword evidence="1" id="KW-0732">Signal</keyword>
<dbReference type="EMBL" id="VOLR01000001">
    <property type="protein sequence ID" value="TWX62878.1"/>
    <property type="molecule type" value="Genomic_DNA"/>
</dbReference>